<dbReference type="EMBL" id="CM029044">
    <property type="protein sequence ID" value="KAG2604893.1"/>
    <property type="molecule type" value="Genomic_DNA"/>
</dbReference>
<keyword evidence="2" id="KW-1185">Reference proteome</keyword>
<dbReference type="AlphaFoldDB" id="A0A8T0T6C8"/>
<proteinExistence type="predicted"/>
<sequence length="128" mass="13557">MVDERGFAPGWWGGLLDLFLPRRRARWTPRWGRHRRSSSAGRSGCAAHVGALPAAASASTTMSAAASLTLPAPPILLDLMISFAASLLLVRACCPSSPMKNGVPAAICMQWSTESKVTKGALSPFHVV</sequence>
<protein>
    <submittedName>
        <fullName evidence="1">Uncharacterized protein</fullName>
    </submittedName>
</protein>
<comment type="caution">
    <text evidence="1">The sequence shown here is derived from an EMBL/GenBank/DDBJ whole genome shotgun (WGS) entry which is preliminary data.</text>
</comment>
<accession>A0A8T0T6C8</accession>
<dbReference type="Proteomes" id="UP000823388">
    <property type="component" value="Chromosome 4N"/>
</dbReference>
<evidence type="ECO:0000313" key="1">
    <source>
        <dbReference type="EMBL" id="KAG2604893.1"/>
    </source>
</evidence>
<name>A0A8T0T6C8_PANVG</name>
<evidence type="ECO:0000313" key="2">
    <source>
        <dbReference type="Proteomes" id="UP000823388"/>
    </source>
</evidence>
<reference evidence="1 2" key="1">
    <citation type="submission" date="2020-05" db="EMBL/GenBank/DDBJ databases">
        <title>WGS assembly of Panicum virgatum.</title>
        <authorList>
            <person name="Lovell J.T."/>
            <person name="Jenkins J."/>
            <person name="Shu S."/>
            <person name="Juenger T.E."/>
            <person name="Schmutz J."/>
        </authorList>
    </citation>
    <scope>NUCLEOTIDE SEQUENCE [LARGE SCALE GENOMIC DNA]</scope>
    <source>
        <strain evidence="2">cv. AP13</strain>
    </source>
</reference>
<gene>
    <name evidence="1" type="ORF">PVAP13_4NG110219</name>
</gene>
<organism evidence="1 2">
    <name type="scientific">Panicum virgatum</name>
    <name type="common">Blackwell switchgrass</name>
    <dbReference type="NCBI Taxonomy" id="38727"/>
    <lineage>
        <taxon>Eukaryota</taxon>
        <taxon>Viridiplantae</taxon>
        <taxon>Streptophyta</taxon>
        <taxon>Embryophyta</taxon>
        <taxon>Tracheophyta</taxon>
        <taxon>Spermatophyta</taxon>
        <taxon>Magnoliopsida</taxon>
        <taxon>Liliopsida</taxon>
        <taxon>Poales</taxon>
        <taxon>Poaceae</taxon>
        <taxon>PACMAD clade</taxon>
        <taxon>Panicoideae</taxon>
        <taxon>Panicodae</taxon>
        <taxon>Paniceae</taxon>
        <taxon>Panicinae</taxon>
        <taxon>Panicum</taxon>
        <taxon>Panicum sect. Hiantes</taxon>
    </lineage>
</organism>